<keyword evidence="2" id="KW-1185">Reference proteome</keyword>
<name>A0A7J8TK63_GOSDV</name>
<reference evidence="1 2" key="1">
    <citation type="journal article" date="2019" name="Genome Biol. Evol.">
        <title>Insights into the evolution of the New World diploid cottons (Gossypium, subgenus Houzingenia) based on genome sequencing.</title>
        <authorList>
            <person name="Grover C.E."/>
            <person name="Arick M.A. 2nd"/>
            <person name="Thrash A."/>
            <person name="Conover J.L."/>
            <person name="Sanders W.S."/>
            <person name="Peterson D.G."/>
            <person name="Frelichowski J.E."/>
            <person name="Scheffler J.A."/>
            <person name="Scheffler B.E."/>
            <person name="Wendel J.F."/>
        </authorList>
    </citation>
    <scope>NUCLEOTIDE SEQUENCE [LARGE SCALE GENOMIC DNA]</scope>
    <source>
        <strain evidence="1">27</strain>
        <tissue evidence="1">Leaf</tissue>
    </source>
</reference>
<gene>
    <name evidence="1" type="ORF">Godav_029092</name>
</gene>
<dbReference type="AlphaFoldDB" id="A0A7J8TK63"/>
<accession>A0A7J8TK63</accession>
<dbReference type="Proteomes" id="UP000593561">
    <property type="component" value="Unassembled WGS sequence"/>
</dbReference>
<proteinExistence type="predicted"/>
<evidence type="ECO:0000313" key="1">
    <source>
        <dbReference type="EMBL" id="MBA0638523.1"/>
    </source>
</evidence>
<protein>
    <submittedName>
        <fullName evidence="1">Uncharacterized protein</fullName>
    </submittedName>
</protein>
<sequence>METFRAALGIGASESGLPLPNPRNNIDEWSHNFTSSSGKLEIEMLRIYYGERKMWSSAEIETPSNDR</sequence>
<evidence type="ECO:0000313" key="2">
    <source>
        <dbReference type="Proteomes" id="UP000593561"/>
    </source>
</evidence>
<dbReference type="EMBL" id="JABFAC010250725">
    <property type="protein sequence ID" value="MBA0638523.1"/>
    <property type="molecule type" value="Genomic_DNA"/>
</dbReference>
<comment type="caution">
    <text evidence="1">The sequence shown here is derived from an EMBL/GenBank/DDBJ whole genome shotgun (WGS) entry which is preliminary data.</text>
</comment>
<organism evidence="1 2">
    <name type="scientific">Gossypium davidsonii</name>
    <name type="common">Davidson's cotton</name>
    <name type="synonym">Gossypium klotzschianum subsp. davidsonii</name>
    <dbReference type="NCBI Taxonomy" id="34287"/>
    <lineage>
        <taxon>Eukaryota</taxon>
        <taxon>Viridiplantae</taxon>
        <taxon>Streptophyta</taxon>
        <taxon>Embryophyta</taxon>
        <taxon>Tracheophyta</taxon>
        <taxon>Spermatophyta</taxon>
        <taxon>Magnoliopsida</taxon>
        <taxon>eudicotyledons</taxon>
        <taxon>Gunneridae</taxon>
        <taxon>Pentapetalae</taxon>
        <taxon>rosids</taxon>
        <taxon>malvids</taxon>
        <taxon>Malvales</taxon>
        <taxon>Malvaceae</taxon>
        <taxon>Malvoideae</taxon>
        <taxon>Gossypium</taxon>
    </lineage>
</organism>